<organism evidence="2 3">
    <name type="scientific">Aquimarina hainanensis</name>
    <dbReference type="NCBI Taxonomy" id="1578017"/>
    <lineage>
        <taxon>Bacteria</taxon>
        <taxon>Pseudomonadati</taxon>
        <taxon>Bacteroidota</taxon>
        <taxon>Flavobacteriia</taxon>
        <taxon>Flavobacteriales</taxon>
        <taxon>Flavobacteriaceae</taxon>
        <taxon>Aquimarina</taxon>
    </lineage>
</organism>
<reference evidence="3" key="1">
    <citation type="journal article" date="2019" name="Int. J. Syst. Evol. Microbiol.">
        <title>The Global Catalogue of Microorganisms (GCM) 10K type strain sequencing project: providing services to taxonomists for standard genome sequencing and annotation.</title>
        <authorList>
            <consortium name="The Broad Institute Genomics Platform"/>
            <consortium name="The Broad Institute Genome Sequencing Center for Infectious Disease"/>
            <person name="Wu L."/>
            <person name="Ma J."/>
        </authorList>
    </citation>
    <scope>NUCLEOTIDE SEQUENCE [LARGE SCALE GENOMIC DNA]</scope>
    <source>
        <strain evidence="3">KCTC 42423</strain>
    </source>
</reference>
<gene>
    <name evidence="2" type="ORF">ACFSTE_04545</name>
</gene>
<feature type="transmembrane region" description="Helical" evidence="1">
    <location>
        <begin position="121"/>
        <end position="140"/>
    </location>
</feature>
<name>A0ABW5N3J1_9FLAO</name>
<dbReference type="Pfam" id="PF13160">
    <property type="entry name" value="DUF3995"/>
    <property type="match status" value="1"/>
</dbReference>
<evidence type="ECO:0000313" key="3">
    <source>
        <dbReference type="Proteomes" id="UP001597459"/>
    </source>
</evidence>
<feature type="transmembrane region" description="Helical" evidence="1">
    <location>
        <begin position="81"/>
        <end position="101"/>
    </location>
</feature>
<dbReference type="RefSeq" id="WP_378255820.1">
    <property type="nucleotide sequence ID" value="NZ_JBHSJV010000001.1"/>
</dbReference>
<proteinExistence type="predicted"/>
<dbReference type="Proteomes" id="UP001597459">
    <property type="component" value="Unassembled WGS sequence"/>
</dbReference>
<keyword evidence="1" id="KW-1133">Transmembrane helix</keyword>
<comment type="caution">
    <text evidence="2">The sequence shown here is derived from an EMBL/GenBank/DDBJ whole genome shotgun (WGS) entry which is preliminary data.</text>
</comment>
<feature type="transmembrane region" description="Helical" evidence="1">
    <location>
        <begin position="7"/>
        <end position="31"/>
    </location>
</feature>
<evidence type="ECO:0000256" key="1">
    <source>
        <dbReference type="SAM" id="Phobius"/>
    </source>
</evidence>
<evidence type="ECO:0000313" key="2">
    <source>
        <dbReference type="EMBL" id="MFD2590087.1"/>
    </source>
</evidence>
<keyword evidence="1" id="KW-0812">Transmembrane</keyword>
<dbReference type="InterPro" id="IPR025058">
    <property type="entry name" value="DUF3995"/>
</dbReference>
<protein>
    <submittedName>
        <fullName evidence="2">DUF3995 domain-containing protein</fullName>
    </submittedName>
</protein>
<sequence>MISTILSLLLCVIFTILSFFHFYWLFGGVWGVHKVIPTKDPQVPPLSVPKFGTLVVAITLLLFGILYLLKTGFIQIEIPHWLTYTYYAIPFIFILRAIGEFRYVGFFKKIKNTEFAQVDSLIFAPLCLWIGGTAYIVLLLS</sequence>
<feature type="transmembrane region" description="Helical" evidence="1">
    <location>
        <begin position="51"/>
        <end position="69"/>
    </location>
</feature>
<accession>A0ABW5N3J1</accession>
<keyword evidence="1" id="KW-0472">Membrane</keyword>
<dbReference type="EMBL" id="JBHULX010000003">
    <property type="protein sequence ID" value="MFD2590087.1"/>
    <property type="molecule type" value="Genomic_DNA"/>
</dbReference>
<keyword evidence="3" id="KW-1185">Reference proteome</keyword>